<gene>
    <name evidence="2" type="primary">11</name>
    <name evidence="2" type="ORF">SEA_JKSYNGBOY_11</name>
</gene>
<evidence type="ECO:0000256" key="1">
    <source>
        <dbReference type="SAM" id="MobiDB-lite"/>
    </source>
</evidence>
<organism evidence="2 3">
    <name type="scientific">Gordonia phage JKSyngboy</name>
    <dbReference type="NCBI Taxonomy" id="2762400"/>
    <lineage>
        <taxon>Viruses</taxon>
        <taxon>Duplodnaviria</taxon>
        <taxon>Heunggongvirae</taxon>
        <taxon>Uroviricota</taxon>
        <taxon>Caudoviricetes</taxon>
        <taxon>Stackebrandtviridae</taxon>
        <taxon>Schenleyvirinae</taxon>
        <taxon>Kroosvirus</taxon>
        <taxon>Kroosvirus jksyngboy</taxon>
    </lineage>
</organism>
<feature type="compositionally biased region" description="Low complexity" evidence="1">
    <location>
        <begin position="506"/>
        <end position="521"/>
    </location>
</feature>
<proteinExistence type="predicted"/>
<sequence>MPRSDSRALAIVRRHAEPSPLSLIAAAKRAAPTAQTITSYEVDRRRPSVRRENSITAAVEPLHGSQQMASGRPQRRKRRRQAERWQSEVWELRRESPELRFLADRKARAAGQCRLFIGHMPPGHRGEPLRVTEGIAAELSNKLFGNQADVEQKIRRYAQHIEYNGESILNARDNPERPGELLWSMHSSRELIGSQAGQYQITDGVTPRKVDDELEILARSWIPDPEMSAYADAPVRSLLPVLRELVQMTKYVGAQIDSRLASGGGLLFVSDDVEIFDADGKQLGFADELHSYMLTAVEDRGSSESLAPIVARVPHKDGRSLADIAHLMTFGEALDPHMHERRAEAIQRIALGMDSDPMVLNGGGSANHWSMWAVDEGEQKFGVAPVVTSMCHTLSTELVTPLLAAQGVTNAHEFVAWFDDDELKLRPDRSKDAQLLHERGILSDEVALTESGFSKSDMPSQGEMTARWLRENAIALMGMNPAVMAPILEGMGVKLPPAPAAAPIEVQGPAGQQQPAVAAAPDNSPPDTLNDPPPAARIDPEAP</sequence>
<dbReference type="Proteomes" id="UP000515828">
    <property type="component" value="Segment"/>
</dbReference>
<evidence type="ECO:0000313" key="2">
    <source>
        <dbReference type="EMBL" id="QNJ57985.1"/>
    </source>
</evidence>
<dbReference type="KEGG" id="vg:63026144"/>
<dbReference type="EMBL" id="MT723937">
    <property type="protein sequence ID" value="QNJ57985.1"/>
    <property type="molecule type" value="Genomic_DNA"/>
</dbReference>
<feature type="region of interest" description="Disordered" evidence="1">
    <location>
        <begin position="498"/>
        <end position="543"/>
    </location>
</feature>
<accession>A0A7G8LL63</accession>
<reference evidence="2 3" key="1">
    <citation type="submission" date="2020-07" db="EMBL/GenBank/DDBJ databases">
        <authorList>
            <person name="An P."/>
            <person name="Carson L.C."/>
            <person name="Croyle M.H."/>
            <person name="Gorske A.G."/>
            <person name="Han W."/>
            <person name="Keeley P.R."/>
            <person name="Lawrence Z.G."/>
            <person name="Roney M.P."/>
            <person name="Butela K.A."/>
            <person name="Garlena R.A."/>
            <person name="Russell D.A."/>
            <person name="Pope W.H."/>
            <person name="Jacobs-Sera D."/>
            <person name="Hatfull G.F."/>
        </authorList>
    </citation>
    <scope>NUCLEOTIDE SEQUENCE [LARGE SCALE GENOMIC DNA]</scope>
</reference>
<protein>
    <submittedName>
        <fullName evidence="2">Portal protein</fullName>
    </submittedName>
</protein>
<feature type="region of interest" description="Disordered" evidence="1">
    <location>
        <begin position="62"/>
        <end position="85"/>
    </location>
</feature>
<evidence type="ECO:0000313" key="3">
    <source>
        <dbReference type="Proteomes" id="UP000515828"/>
    </source>
</evidence>
<keyword evidence="3" id="KW-1185">Reference proteome</keyword>
<dbReference type="RefSeq" id="YP_010001638.1">
    <property type="nucleotide sequence ID" value="NC_053235.1"/>
</dbReference>
<dbReference type="GeneID" id="63026144"/>
<name>A0A7G8LL63_9CAUD</name>